<dbReference type="RefSeq" id="XP_060668122.1">
    <property type="nucleotide sequence ID" value="XM_060812139.1"/>
</dbReference>
<evidence type="ECO:0000313" key="10">
    <source>
        <dbReference type="Proteomes" id="UP001652623"/>
    </source>
</evidence>
<keyword evidence="4" id="KW-0540">Nuclease</keyword>
<dbReference type="InterPro" id="IPR021109">
    <property type="entry name" value="Peptidase_aspartic_dom_sf"/>
</dbReference>
<feature type="region of interest" description="Disordered" evidence="8">
    <location>
        <begin position="327"/>
        <end position="374"/>
    </location>
</feature>
<dbReference type="SMART" id="SM00343">
    <property type="entry name" value="ZnF_C2HC"/>
    <property type="match status" value="1"/>
</dbReference>
<dbReference type="InterPro" id="IPR043128">
    <property type="entry name" value="Rev_trsase/Diguanyl_cyclase"/>
</dbReference>
<evidence type="ECO:0000256" key="4">
    <source>
        <dbReference type="ARBA" id="ARBA00022722"/>
    </source>
</evidence>
<dbReference type="InterPro" id="IPR050951">
    <property type="entry name" value="Retrovirus_Pol_polyprotein"/>
</dbReference>
<keyword evidence="10" id="KW-1185">Reference proteome</keyword>
<evidence type="ECO:0000313" key="11">
    <source>
        <dbReference type="RefSeq" id="XP_060668122.1"/>
    </source>
</evidence>
<sequence length="1388" mass="155932">MSRRDTRRTRERSAESSGSRSSLRDLVSQLTRALGGSSSSNRSVDQARRLGAVEFDGSQGPAAALKWLSSMEKILEEGMQCPDEDMVRISGFMLEGDARKWWQMEKTRRRHTWDQFKIAFSTEFCPPAYREARRREFEGLRQGNMTVTEYERRFRELSEFCMHLIPDDHAKKVRFIDGLNESIGYTLSGSVHPTYQSARDAALELERQAEIHRPSRRRPFEGSYSGVPRQGASKKSHSSGSDSGGFSPRGRFQRRGGYRMPQPARHSISGGTSSYQHSGFSPKPFCRRCNRAHHGICQFEGVCFQCGQAGHIKRNCPYGEAGVLGASPPSHQASGSRGQSSRGSYAVGGSSGSVPQPVGPSRGRGRRPQQTGQGRVFAMTQQEALATPDVVAGTLNIFGNDALVLIDPGATHSFISKEFVTRVGMTPTPLECLLEIATPAGESLWPSQLIKECFFCIEDQVMEADLILLDLSGLDVILGMDWLARNHASVDYFSKEVTFRRPGLPKVVFRGGVGRPLPRLISTLTAKKLLNKGCQGYLAHVIDTRVSGVRLEDMPVVRDFPDVFPEELPGLPPEREVDFPIELIPGTVPISLPPYRMAPAELRELKVQLQDLVDKGFIRPSISPWGAPVLFVKKKDGSLRLCIDYRQLNKVTIPNRYPLPRIDDLFDQLQGAKVFSKIDLRSGYHQLRIRESDIPKTAFRTRYGHYEFLVMSFGLTNAPAAFMDLMNRVFRPYLDHFVIVFIDDILIYSRSQEEHVRHLKRVLQTLRQHQLYAKFDKCEFWLNQVGFLGHIVSAEGIYVDPDKVKAVLSWERPTTVREVRSFLGLAGYYRRFIEGFSRIAGPLHRLTRKNVEFSWTDRCEQSFQELKQKLTSAPVLTLPDGNEGFEVYCDASHQGLGCVLMQNQRVVAYASRQLKQHEQNYPTHDLELAAVVFALKKWRHYLYGATCQIYTDHKSLKYIFTQKELNMRQRRWMELLKDYDCVIDYHPGKANVVADALSRKATGSLAHIQVIQLPLMVELKKMGVLMHMHPSGVLMASFQVRPVLVDRIVETQMEDPKLRTIKGKVQEGLDPEFSIRRDGALVYKGRLCVPDIPGLKKEILEEAHSSMYAMHPGSTKMYRTLVKEDRDDIIEKAEALTHEAEDSHLLLAETPKAPFFRIKFQTTSKKPGITEPWIILLNKIRKKKGLRHSVKYAIISTTLQQPVRKGASSHMTNDVGKLTNPHVYHGKDVVYVGNGESLSISNIGDLNLSISHGKDSNQRIIAKGHKKGRLYALDDPIHQVFSAIKGNSGPPHRPSVFVQHEGSSTSPHVAAASDTVHASSTSPNDMLTVPTPVHLPYIPQNDILTPIHTSSILQIDMPTCTVVVHVLPSSPAATLATIHMSPAHHNDI</sequence>
<keyword evidence="2" id="KW-0808">Transferase</keyword>
<evidence type="ECO:0000256" key="7">
    <source>
        <dbReference type="ARBA" id="ARBA00022918"/>
    </source>
</evidence>
<keyword evidence="5" id="KW-0255">Endonuclease</keyword>
<feature type="compositionally biased region" description="Basic residues" evidence="8">
    <location>
        <begin position="1"/>
        <end position="10"/>
    </location>
</feature>
<dbReference type="PANTHER" id="PTHR37984:SF5">
    <property type="entry name" value="PROTEIN NYNRIN-LIKE"/>
    <property type="match status" value="1"/>
</dbReference>
<evidence type="ECO:0000256" key="6">
    <source>
        <dbReference type="ARBA" id="ARBA00022801"/>
    </source>
</evidence>
<dbReference type="CDD" id="cd00303">
    <property type="entry name" value="retropepsin_like"/>
    <property type="match status" value="1"/>
</dbReference>
<dbReference type="Proteomes" id="UP001652623">
    <property type="component" value="Chromosome 10"/>
</dbReference>
<evidence type="ECO:0000256" key="1">
    <source>
        <dbReference type="ARBA" id="ARBA00012493"/>
    </source>
</evidence>
<dbReference type="Pfam" id="PF00098">
    <property type="entry name" value="zf-CCHC"/>
    <property type="match status" value="1"/>
</dbReference>
<reference evidence="11" key="1">
    <citation type="submission" date="2025-08" db="UniProtKB">
        <authorList>
            <consortium name="RefSeq"/>
        </authorList>
    </citation>
    <scope>IDENTIFICATION</scope>
    <source>
        <tissue evidence="11">Seedling</tissue>
    </source>
</reference>
<dbReference type="Pfam" id="PF08284">
    <property type="entry name" value="RVP_2"/>
    <property type="match status" value="1"/>
</dbReference>
<dbReference type="CDD" id="cd01647">
    <property type="entry name" value="RT_LTR"/>
    <property type="match status" value="1"/>
</dbReference>
<name>A0ABM3ZUF1_ZIZJJ</name>
<keyword evidence="7" id="KW-0695">RNA-directed DNA polymerase</keyword>
<evidence type="ECO:0000256" key="5">
    <source>
        <dbReference type="ARBA" id="ARBA00022759"/>
    </source>
</evidence>
<feature type="region of interest" description="Disordered" evidence="8">
    <location>
        <begin position="1"/>
        <end position="24"/>
    </location>
</feature>
<dbReference type="Gene3D" id="3.30.70.270">
    <property type="match status" value="2"/>
</dbReference>
<feature type="domain" description="CCHC-type" evidence="9">
    <location>
        <begin position="302"/>
        <end position="318"/>
    </location>
</feature>
<dbReference type="InterPro" id="IPR005162">
    <property type="entry name" value="Retrotrans_gag_dom"/>
</dbReference>
<gene>
    <name evidence="11" type="primary">LOC132799690</name>
</gene>
<dbReference type="Pfam" id="PF03732">
    <property type="entry name" value="Retrotrans_gag"/>
    <property type="match status" value="1"/>
</dbReference>
<dbReference type="InterPro" id="IPR041373">
    <property type="entry name" value="RT_RNaseH"/>
</dbReference>
<dbReference type="SUPFAM" id="SSF56672">
    <property type="entry name" value="DNA/RNA polymerases"/>
    <property type="match status" value="1"/>
</dbReference>
<dbReference type="Pfam" id="PF00078">
    <property type="entry name" value="RVT_1"/>
    <property type="match status" value="1"/>
</dbReference>
<proteinExistence type="predicted"/>
<dbReference type="Gene3D" id="3.10.10.10">
    <property type="entry name" value="HIV Type 1 Reverse Transcriptase, subunit A, domain 1"/>
    <property type="match status" value="1"/>
</dbReference>
<evidence type="ECO:0000256" key="8">
    <source>
        <dbReference type="SAM" id="MobiDB-lite"/>
    </source>
</evidence>
<evidence type="ECO:0000259" key="9">
    <source>
        <dbReference type="SMART" id="SM00343"/>
    </source>
</evidence>
<dbReference type="InterPro" id="IPR043502">
    <property type="entry name" value="DNA/RNA_pol_sf"/>
</dbReference>
<dbReference type="Gene3D" id="2.40.70.10">
    <property type="entry name" value="Acid Proteases"/>
    <property type="match status" value="1"/>
</dbReference>
<dbReference type="Pfam" id="PF17917">
    <property type="entry name" value="RT_RNaseH"/>
    <property type="match status" value="1"/>
</dbReference>
<feature type="compositionally biased region" description="Low complexity" evidence="8">
    <location>
        <begin position="15"/>
        <end position="24"/>
    </location>
</feature>
<evidence type="ECO:0000256" key="2">
    <source>
        <dbReference type="ARBA" id="ARBA00022679"/>
    </source>
</evidence>
<protein>
    <recommendedName>
        <fullName evidence="1">RNA-directed DNA polymerase</fullName>
        <ecNumber evidence="1">2.7.7.49</ecNumber>
    </recommendedName>
</protein>
<dbReference type="GeneID" id="132799690"/>
<dbReference type="CDD" id="cd09274">
    <property type="entry name" value="RNase_HI_RT_Ty3"/>
    <property type="match status" value="1"/>
</dbReference>
<keyword evidence="6" id="KW-0378">Hydrolase</keyword>
<dbReference type="EC" id="2.7.7.49" evidence="1"/>
<dbReference type="InterPro" id="IPR000477">
    <property type="entry name" value="RT_dom"/>
</dbReference>
<feature type="compositionally biased region" description="Low complexity" evidence="8">
    <location>
        <begin position="334"/>
        <end position="361"/>
    </location>
</feature>
<organism evidence="10 11">
    <name type="scientific">Ziziphus jujuba</name>
    <name type="common">Chinese jujube</name>
    <name type="synonym">Ziziphus sativa</name>
    <dbReference type="NCBI Taxonomy" id="326968"/>
    <lineage>
        <taxon>Eukaryota</taxon>
        <taxon>Viridiplantae</taxon>
        <taxon>Streptophyta</taxon>
        <taxon>Embryophyta</taxon>
        <taxon>Tracheophyta</taxon>
        <taxon>Spermatophyta</taxon>
        <taxon>Magnoliopsida</taxon>
        <taxon>eudicotyledons</taxon>
        <taxon>Gunneridae</taxon>
        <taxon>Pentapetalae</taxon>
        <taxon>rosids</taxon>
        <taxon>fabids</taxon>
        <taxon>Rosales</taxon>
        <taxon>Rhamnaceae</taxon>
        <taxon>Paliureae</taxon>
        <taxon>Ziziphus</taxon>
    </lineage>
</organism>
<keyword evidence="3" id="KW-0548">Nucleotidyltransferase</keyword>
<accession>A0ABM3ZUF1</accession>
<dbReference type="SUPFAM" id="SSF50630">
    <property type="entry name" value="Acid proteases"/>
    <property type="match status" value="1"/>
</dbReference>
<feature type="compositionally biased region" description="Low complexity" evidence="8">
    <location>
        <begin position="238"/>
        <end position="250"/>
    </location>
</feature>
<dbReference type="InterPro" id="IPR001878">
    <property type="entry name" value="Znf_CCHC"/>
</dbReference>
<dbReference type="PANTHER" id="PTHR37984">
    <property type="entry name" value="PROTEIN CBG26694"/>
    <property type="match status" value="1"/>
</dbReference>
<feature type="region of interest" description="Disordered" evidence="8">
    <location>
        <begin position="209"/>
        <end position="277"/>
    </location>
</feature>
<evidence type="ECO:0000256" key="3">
    <source>
        <dbReference type="ARBA" id="ARBA00022695"/>
    </source>
</evidence>